<dbReference type="Proteomes" id="UP000231070">
    <property type="component" value="Unassembled WGS sequence"/>
</dbReference>
<evidence type="ECO:0000259" key="5">
    <source>
        <dbReference type="Pfam" id="PF01103"/>
    </source>
</evidence>
<dbReference type="PANTHER" id="PTHR12815:SF42">
    <property type="entry name" value="BACTERIAL SURFACE ANTIGEN (D15) DOMAIN-CONTAINING PROTEIN"/>
    <property type="match status" value="1"/>
</dbReference>
<organism evidence="6 7">
    <name type="scientific">Pleomorphomonas carboxyditropha</name>
    <dbReference type="NCBI Taxonomy" id="2023338"/>
    <lineage>
        <taxon>Bacteria</taxon>
        <taxon>Pseudomonadati</taxon>
        <taxon>Pseudomonadota</taxon>
        <taxon>Alphaproteobacteria</taxon>
        <taxon>Hyphomicrobiales</taxon>
        <taxon>Pleomorphomonadaceae</taxon>
        <taxon>Pleomorphomonas</taxon>
    </lineage>
</organism>
<evidence type="ECO:0000313" key="7">
    <source>
        <dbReference type="Proteomes" id="UP000231070"/>
    </source>
</evidence>
<comment type="caution">
    <text evidence="6">The sequence shown here is derived from an EMBL/GenBank/DDBJ whole genome shotgun (WGS) entry which is preliminary data.</text>
</comment>
<dbReference type="InterPro" id="IPR039910">
    <property type="entry name" value="D15-like"/>
</dbReference>
<gene>
    <name evidence="6" type="ORF">CJ014_21640</name>
</gene>
<keyword evidence="2" id="KW-1134">Transmembrane beta strand</keyword>
<evidence type="ECO:0000256" key="3">
    <source>
        <dbReference type="ARBA" id="ARBA00023136"/>
    </source>
</evidence>
<proteinExistence type="predicted"/>
<accession>A0A2G9WRE4</accession>
<keyword evidence="4" id="KW-0732">Signal</keyword>
<dbReference type="Gene3D" id="3.10.20.310">
    <property type="entry name" value="membrane protein fhac"/>
    <property type="match status" value="1"/>
</dbReference>
<feature type="signal peptide" evidence="4">
    <location>
        <begin position="1"/>
        <end position="34"/>
    </location>
</feature>
<name>A0A2G9WRE4_9HYPH</name>
<keyword evidence="3" id="KW-0472">Membrane</keyword>
<keyword evidence="7" id="KW-1185">Reference proteome</keyword>
<dbReference type="Gene3D" id="2.40.160.50">
    <property type="entry name" value="membrane protein fhac: a member of the omp85/tpsb transporter family"/>
    <property type="match status" value="1"/>
</dbReference>
<dbReference type="InterPro" id="IPR000184">
    <property type="entry name" value="Bac_surfAg_D15"/>
</dbReference>
<dbReference type="Pfam" id="PF01103">
    <property type="entry name" value="Omp85"/>
    <property type="match status" value="1"/>
</dbReference>
<evidence type="ECO:0000313" key="6">
    <source>
        <dbReference type="EMBL" id="PIO97234.1"/>
    </source>
</evidence>
<evidence type="ECO:0000256" key="1">
    <source>
        <dbReference type="ARBA" id="ARBA00004370"/>
    </source>
</evidence>
<dbReference type="OrthoDB" id="9769707at2"/>
<feature type="domain" description="Bacterial surface antigen (D15)" evidence="5">
    <location>
        <begin position="344"/>
        <end position="642"/>
    </location>
</feature>
<dbReference type="AlphaFoldDB" id="A0A2G9WRE4"/>
<dbReference type="PANTHER" id="PTHR12815">
    <property type="entry name" value="SORTING AND ASSEMBLY MACHINERY SAMM50 PROTEIN FAMILY MEMBER"/>
    <property type="match status" value="1"/>
</dbReference>
<reference evidence="6 7" key="1">
    <citation type="submission" date="2017-08" db="EMBL/GenBank/DDBJ databases">
        <title>Pleomorphomonas carboxidotrophicus sp. nov., a new mesophilic hydrogenogenic carboxidotroph.</title>
        <authorList>
            <person name="Esquivel-Elizondo S."/>
            <person name="Krajmalnik-Brown R."/>
            <person name="Maldonado J."/>
        </authorList>
    </citation>
    <scope>NUCLEOTIDE SEQUENCE [LARGE SCALE GENOMIC DNA]</scope>
    <source>
        <strain evidence="6 7">SVCO-16</strain>
    </source>
</reference>
<dbReference type="EMBL" id="NQVN01000020">
    <property type="protein sequence ID" value="PIO97234.1"/>
    <property type="molecule type" value="Genomic_DNA"/>
</dbReference>
<protein>
    <recommendedName>
        <fullName evidence="5">Bacterial surface antigen (D15) domain-containing protein</fullName>
    </recommendedName>
</protein>
<keyword evidence="2" id="KW-0812">Transmembrane</keyword>
<feature type="chain" id="PRO_5013957064" description="Bacterial surface antigen (D15) domain-containing protein" evidence="4">
    <location>
        <begin position="35"/>
        <end position="642"/>
    </location>
</feature>
<sequence length="642" mass="67656">MRATGKKIPPGIARFVAIAASLLGASLLAQEAFAFELFGHRFFEAEPDPDISPDAQRYTVAIDTVGADDDLHAAVLAASALWTGRDDTPPPSTAAFLSRVNAEYGRITAALYREGRYGGTIEITVGGQDPDAIAPDAVLPQPVKVAMRVTPGPLFRFGQVEITGAPPPGPEDTDFKKSTPAEIGLAVGEPARAGAVTGSEKLLIDAWRRRGHPLASIVRRDTIAEHDSSTLDVAITVDPGPAATFGPLAVTGTSRMDPRYTAWMTGIEPGAPYDPAVIERGQKNLRRLQVFSSQRIEEAKALGPNGQLPLTLNVAERPLHVFGGGVSYATEDGAGIEAYWQHRNLFGHAESFKLSGAVNGIAGVDPKDFNYDLSATFTRPGIITPFTDFTAALEATRETPDTYTETAITAKVGLSHAITDELTASVGLGVTASRDEDAQGTDKFLLTGLPIGLAYDSRDDKTDPHEGFNAKVSAEPFYEANFGNAGVITDASVASYLALDREGRFVIAGRLAAGSILGAPIDEMPNGRLYYAGGGSSVRGYAYRSLGPKDNGVVTGGLSRLEGAVELRAKVSESFGVVGFVDAGNAFASNYPDFADGLRFAAGAGIRYYTGLGPVRLDVALPLDHEPGDSTFGVYIGLGQSF</sequence>
<evidence type="ECO:0000256" key="4">
    <source>
        <dbReference type="SAM" id="SignalP"/>
    </source>
</evidence>
<evidence type="ECO:0000256" key="2">
    <source>
        <dbReference type="ARBA" id="ARBA00022452"/>
    </source>
</evidence>
<comment type="subcellular location">
    <subcellularLocation>
        <location evidence="1">Membrane</location>
    </subcellularLocation>
</comment>
<dbReference type="RefSeq" id="WP_100082586.1">
    <property type="nucleotide sequence ID" value="NZ_NQVN01000020.1"/>
</dbReference>
<dbReference type="GO" id="GO:0019867">
    <property type="term" value="C:outer membrane"/>
    <property type="evidence" value="ECO:0007669"/>
    <property type="project" value="InterPro"/>
</dbReference>